<evidence type="ECO:0000313" key="1">
    <source>
        <dbReference type="EMBL" id="KAF7820744.1"/>
    </source>
</evidence>
<keyword evidence="2" id="KW-1185">Reference proteome</keyword>
<name>A0A834WL09_9FABA</name>
<reference evidence="1" key="1">
    <citation type="submission" date="2020-09" db="EMBL/GenBank/DDBJ databases">
        <title>Genome-Enabled Discovery of Anthraquinone Biosynthesis in Senna tora.</title>
        <authorList>
            <person name="Kang S.-H."/>
            <person name="Pandey R.P."/>
            <person name="Lee C.-M."/>
            <person name="Sim J.-S."/>
            <person name="Jeong J.-T."/>
            <person name="Choi B.-S."/>
            <person name="Jung M."/>
            <person name="Ginzburg D."/>
            <person name="Zhao K."/>
            <person name="Won S.Y."/>
            <person name="Oh T.-J."/>
            <person name="Yu Y."/>
            <person name="Kim N.-H."/>
            <person name="Lee O.R."/>
            <person name="Lee T.-H."/>
            <person name="Bashyal P."/>
            <person name="Kim T.-S."/>
            <person name="Lee W.-H."/>
            <person name="Kawkins C."/>
            <person name="Kim C.-K."/>
            <person name="Kim J.S."/>
            <person name="Ahn B.O."/>
            <person name="Rhee S.Y."/>
            <person name="Sohng J.K."/>
        </authorList>
    </citation>
    <scope>NUCLEOTIDE SEQUENCE</scope>
    <source>
        <tissue evidence="1">Leaf</tissue>
    </source>
</reference>
<accession>A0A834WL09</accession>
<comment type="caution">
    <text evidence="1">The sequence shown here is derived from an EMBL/GenBank/DDBJ whole genome shotgun (WGS) entry which is preliminary data.</text>
</comment>
<organism evidence="1 2">
    <name type="scientific">Senna tora</name>
    <dbReference type="NCBI Taxonomy" id="362788"/>
    <lineage>
        <taxon>Eukaryota</taxon>
        <taxon>Viridiplantae</taxon>
        <taxon>Streptophyta</taxon>
        <taxon>Embryophyta</taxon>
        <taxon>Tracheophyta</taxon>
        <taxon>Spermatophyta</taxon>
        <taxon>Magnoliopsida</taxon>
        <taxon>eudicotyledons</taxon>
        <taxon>Gunneridae</taxon>
        <taxon>Pentapetalae</taxon>
        <taxon>rosids</taxon>
        <taxon>fabids</taxon>
        <taxon>Fabales</taxon>
        <taxon>Fabaceae</taxon>
        <taxon>Caesalpinioideae</taxon>
        <taxon>Cassia clade</taxon>
        <taxon>Senna</taxon>
    </lineage>
</organism>
<proteinExistence type="predicted"/>
<dbReference type="Proteomes" id="UP000634136">
    <property type="component" value="Unassembled WGS sequence"/>
</dbReference>
<sequence length="26" mass="3050">MVDEREFKSVCPKPKLNRRPPSCFKG</sequence>
<protein>
    <submittedName>
        <fullName evidence="1">Uncharacterized protein</fullName>
    </submittedName>
</protein>
<dbReference type="EMBL" id="JAAIUW010000008">
    <property type="protein sequence ID" value="KAF7820744.1"/>
    <property type="molecule type" value="Genomic_DNA"/>
</dbReference>
<gene>
    <name evidence="1" type="ORF">G2W53_026199</name>
</gene>
<dbReference type="AlphaFoldDB" id="A0A834WL09"/>
<evidence type="ECO:0000313" key="2">
    <source>
        <dbReference type="Proteomes" id="UP000634136"/>
    </source>
</evidence>